<dbReference type="WBParaSite" id="PgB38_g006_t03">
    <property type="protein sequence ID" value="PgB38_g006_t03"/>
    <property type="gene ID" value="PgB38_g006"/>
</dbReference>
<dbReference type="WBParaSite" id="PgB38_g006_t01">
    <property type="protein sequence ID" value="PgB38_g006_t01"/>
    <property type="gene ID" value="PgB38_g006"/>
</dbReference>
<evidence type="ECO:0000313" key="1">
    <source>
        <dbReference type="Proteomes" id="UP000887569"/>
    </source>
</evidence>
<dbReference type="WBParaSite" id="PgB38_g006_t04">
    <property type="protein sequence ID" value="PgB38_g006_t04"/>
    <property type="gene ID" value="PgB38_g006"/>
</dbReference>
<proteinExistence type="predicted"/>
<sequence length="151" mass="17469">MSRAKVNDATSEGDRLQKEHALGTCISSRSTLDGNDHLRIQFASSHVMDHPVIDRGPFMTLQQARRVIKLNSGAGSSRRSSRFHSSSRHPWNRFFTDEEIARKKLFDETIRLQPDIDRGVLRQVIGFTDTDDIDEILELYCERMKQLRKLR</sequence>
<reference evidence="2 3" key="1">
    <citation type="submission" date="2022-11" db="UniProtKB">
        <authorList>
            <consortium name="WormBaseParasite"/>
        </authorList>
    </citation>
    <scope>IDENTIFICATION</scope>
</reference>
<name>A0A914ZYD5_PARUN</name>
<organism evidence="1 4">
    <name type="scientific">Parascaris univalens</name>
    <name type="common">Nematode worm</name>
    <dbReference type="NCBI Taxonomy" id="6257"/>
    <lineage>
        <taxon>Eukaryota</taxon>
        <taxon>Metazoa</taxon>
        <taxon>Ecdysozoa</taxon>
        <taxon>Nematoda</taxon>
        <taxon>Chromadorea</taxon>
        <taxon>Rhabditida</taxon>
        <taxon>Spirurina</taxon>
        <taxon>Ascaridomorpha</taxon>
        <taxon>Ascaridoidea</taxon>
        <taxon>Ascarididae</taxon>
        <taxon>Parascaris</taxon>
    </lineage>
</organism>
<dbReference type="WBParaSite" id="PgB38_g006_t05">
    <property type="protein sequence ID" value="PgB38_g006_t05"/>
    <property type="gene ID" value="PgB38_g006"/>
</dbReference>
<evidence type="ECO:0000313" key="2">
    <source>
        <dbReference type="WBParaSite" id="PgB38_g006_t01"/>
    </source>
</evidence>
<protein>
    <submittedName>
        <fullName evidence="2 3">Uncharacterized protein</fullName>
    </submittedName>
</protein>
<dbReference type="AlphaFoldDB" id="A0A914ZYD5"/>
<dbReference type="WBParaSite" id="PgB38_g006_t02">
    <property type="protein sequence ID" value="PgB38_g006_t02"/>
    <property type="gene ID" value="PgB38_g006"/>
</dbReference>
<evidence type="ECO:0000313" key="4">
    <source>
        <dbReference type="WBParaSite" id="PgB38_g006_t05"/>
    </source>
</evidence>
<accession>A0A914ZYD5</accession>
<evidence type="ECO:0000313" key="3">
    <source>
        <dbReference type="WBParaSite" id="PgB38_g006_t02"/>
    </source>
</evidence>
<keyword evidence="1" id="KW-1185">Reference proteome</keyword>
<dbReference type="Proteomes" id="UP000887569">
    <property type="component" value="Unplaced"/>
</dbReference>
<dbReference type="WBParaSite" id="PgB38_g006_t07">
    <property type="protein sequence ID" value="PgB38_g006_t07"/>
    <property type="gene ID" value="PgB38_g006"/>
</dbReference>